<protein>
    <recommendedName>
        <fullName evidence="3">HEPN AbiU2-like domain-containing protein</fullName>
    </recommendedName>
</protein>
<dbReference type="Proteomes" id="UP000198850">
    <property type="component" value="Unassembled WGS sequence"/>
</dbReference>
<accession>A0A1H3ZJJ7</accession>
<dbReference type="STRING" id="425514.SAMN05443550_102372"/>
<organism evidence="1 2">
    <name type="scientific">Pedobacter hartonius</name>
    <dbReference type="NCBI Taxonomy" id="425514"/>
    <lineage>
        <taxon>Bacteria</taxon>
        <taxon>Pseudomonadati</taxon>
        <taxon>Bacteroidota</taxon>
        <taxon>Sphingobacteriia</taxon>
        <taxon>Sphingobacteriales</taxon>
        <taxon>Sphingobacteriaceae</taxon>
        <taxon>Pedobacter</taxon>
    </lineage>
</organism>
<reference evidence="1 2" key="1">
    <citation type="submission" date="2016-10" db="EMBL/GenBank/DDBJ databases">
        <authorList>
            <person name="de Groot N.N."/>
        </authorList>
    </citation>
    <scope>NUCLEOTIDE SEQUENCE [LARGE SCALE GENOMIC DNA]</scope>
    <source>
        <strain evidence="1 2">DSM 19033</strain>
    </source>
</reference>
<evidence type="ECO:0000313" key="1">
    <source>
        <dbReference type="EMBL" id="SEA23434.1"/>
    </source>
</evidence>
<dbReference type="EMBL" id="FNRA01000002">
    <property type="protein sequence ID" value="SEA23434.1"/>
    <property type="molecule type" value="Genomic_DNA"/>
</dbReference>
<keyword evidence="2" id="KW-1185">Reference proteome</keyword>
<dbReference type="AlphaFoldDB" id="A0A1H3ZJJ7"/>
<proteinExistence type="predicted"/>
<evidence type="ECO:0008006" key="3">
    <source>
        <dbReference type="Google" id="ProtNLM"/>
    </source>
</evidence>
<evidence type="ECO:0000313" key="2">
    <source>
        <dbReference type="Proteomes" id="UP000198850"/>
    </source>
</evidence>
<gene>
    <name evidence="1" type="ORF">SAMN05443550_102372</name>
</gene>
<name>A0A1H3ZJJ7_9SPHI</name>
<sequence>MINDIARMDIPQVMKNTEAYFNYAHSIILEEKIQQNSLLIYLQFSEYVKELLVQFQYVLFASDLQKNINSENIHVAVKNMTIFRNADGTRLLNFNKYFVDQRVIKLLDEINNVLKDNQKVMVERFDIVFGLINDAFFTYTDYVIARKTNRYEYYRILKFDM</sequence>